<dbReference type="GO" id="GO:0030149">
    <property type="term" value="P:sphingolipid catabolic process"/>
    <property type="evidence" value="ECO:0007669"/>
    <property type="project" value="TreeGrafter"/>
</dbReference>
<dbReference type="SUPFAM" id="SSF140860">
    <property type="entry name" value="Pseudo ankyrin repeat-like"/>
    <property type="match status" value="1"/>
</dbReference>
<evidence type="ECO:0008006" key="4">
    <source>
        <dbReference type="Google" id="ProtNLM"/>
    </source>
</evidence>
<feature type="compositionally biased region" description="Basic and acidic residues" evidence="1">
    <location>
        <begin position="751"/>
        <end position="776"/>
    </location>
</feature>
<dbReference type="EMBL" id="JAEHOD010000029">
    <property type="protein sequence ID" value="KAG2444121.1"/>
    <property type="molecule type" value="Genomic_DNA"/>
</dbReference>
<dbReference type="Proteomes" id="UP000613740">
    <property type="component" value="Unassembled WGS sequence"/>
</dbReference>
<proteinExistence type="predicted"/>
<dbReference type="InterPro" id="IPR036770">
    <property type="entry name" value="Ankyrin_rpt-contain_sf"/>
</dbReference>
<name>A0A835WB53_9CHLO</name>
<feature type="region of interest" description="Disordered" evidence="1">
    <location>
        <begin position="905"/>
        <end position="934"/>
    </location>
</feature>
<reference evidence="2" key="1">
    <citation type="journal article" date="2020" name="bioRxiv">
        <title>Comparative genomics of Chlamydomonas.</title>
        <authorList>
            <person name="Craig R.J."/>
            <person name="Hasan A.R."/>
            <person name="Ness R.W."/>
            <person name="Keightley P.D."/>
        </authorList>
    </citation>
    <scope>NUCLEOTIDE SEQUENCE</scope>
    <source>
        <strain evidence="2">CCAP 11/173</strain>
    </source>
</reference>
<dbReference type="GO" id="GO:0071944">
    <property type="term" value="C:cell periphery"/>
    <property type="evidence" value="ECO:0007669"/>
    <property type="project" value="TreeGrafter"/>
</dbReference>
<evidence type="ECO:0000313" key="2">
    <source>
        <dbReference type="EMBL" id="KAG2444121.1"/>
    </source>
</evidence>
<dbReference type="SUPFAM" id="SSF48403">
    <property type="entry name" value="Ankyrin repeat"/>
    <property type="match status" value="1"/>
</dbReference>
<dbReference type="GO" id="GO:0016020">
    <property type="term" value="C:membrane"/>
    <property type="evidence" value="ECO:0007669"/>
    <property type="project" value="TreeGrafter"/>
</dbReference>
<protein>
    <recommendedName>
        <fullName evidence="4">Ankyrin repeat domain-containing protein</fullName>
    </recommendedName>
</protein>
<sequence length="944" mass="97705">MDSSQQQQQPVAAADGSADPSRVWIPEIVARISTFLPRNAVPCILRLVDRATAAQFADRTIHLSEPVPPSLFAARWAPPGATRNLPLELRQRLVALTVGSGAVENMPVALAAAGCAMQPSLLGDAAEGGQVEMCAWLHGNGCPACKMDDELDVLALAAGRGHKQVCEWLLAQRYGWSWDALCAAAGGGHVELLLWLWRQRPGAGAGAAVVAPATDAATAAGGAGDDAGDAAAVAATAAAARSRQEKGSVGSSGTINSSAAASGSATAAAAAATAAAFSELEAAAQAALGGIPVDIQLLQEVAAGCDVATLEAAHAVWHAAEQRAGAERREELRRRHQQRREARREQRRLNVERYRPYLPDPTGVRNPDNASSDEEWEAEEARAVAQAEQLTFEERKQRERVLGAAAASPTPCWRQKVAFLEGAGFAKCAAACEWAAAVEVPDARRHRPSIASAVPPLAPRLLVGTASVAGSSPWAVADTAAGMAAAATASAGSGPEAEVADAAAALLFDLDAHSDDEYEPESEPDVVQPKVNANMSASASYASGSEDDNSLHDGSDAGPEHSHTSPDDALTRVRWLRRRGYPADGAAVIEAAQHGNTDALAFLLKRCGATPRWEAADAAAEGGHVGCLRLLRAARATMGQHTLSRAAQRGRLRVVRWLAERAGLGVLLDADDDSIMSAAAGSGCVPLLAYLRGGQHPPASAGCGGAAGGGSGSGSGSSSSACPLGCGGDGGVCTCRASTASVGVGQEEGGGDQHELDEEGHAGGGRREAQRPAREGRWTCPWDEDTFAWAADGGCEEAMEWMAAHGCPMGVDGLPYVWAGINGDFAALACLRRLGCPWDPQGGTFLRALRSHRRGRWCSVQALQWLLDAGCPVGDWEAALKAVRVRGRDYVEVVAWMEAARKQREAEAGAADDGIDEGGGSGEAGEETSPRTGPGCVPCCVGVR</sequence>
<comment type="caution">
    <text evidence="2">The sequence shown here is derived from an EMBL/GenBank/DDBJ whole genome shotgun (WGS) entry which is preliminary data.</text>
</comment>
<evidence type="ECO:0000256" key="1">
    <source>
        <dbReference type="SAM" id="MobiDB-lite"/>
    </source>
</evidence>
<dbReference type="Gene3D" id="1.25.40.20">
    <property type="entry name" value="Ankyrin repeat-containing domain"/>
    <property type="match status" value="2"/>
</dbReference>
<gene>
    <name evidence="2" type="ORF">HYH02_009062</name>
</gene>
<dbReference type="PANTHER" id="PTHR12393:SF6">
    <property type="entry name" value="SPHINGOMYELIN PHOSPHODIESTERASE 2"/>
    <property type="match status" value="1"/>
</dbReference>
<feature type="compositionally biased region" description="Basic and acidic residues" evidence="1">
    <location>
        <begin position="549"/>
        <end position="568"/>
    </location>
</feature>
<organism evidence="2 3">
    <name type="scientific">Chlamydomonas schloesseri</name>
    <dbReference type="NCBI Taxonomy" id="2026947"/>
    <lineage>
        <taxon>Eukaryota</taxon>
        <taxon>Viridiplantae</taxon>
        <taxon>Chlorophyta</taxon>
        <taxon>core chlorophytes</taxon>
        <taxon>Chlorophyceae</taxon>
        <taxon>CS clade</taxon>
        <taxon>Chlamydomonadales</taxon>
        <taxon>Chlamydomonadaceae</taxon>
        <taxon>Chlamydomonas</taxon>
    </lineage>
</organism>
<dbReference type="GO" id="GO:0004620">
    <property type="term" value="F:phospholipase activity"/>
    <property type="evidence" value="ECO:0007669"/>
    <property type="project" value="TreeGrafter"/>
</dbReference>
<dbReference type="OrthoDB" id="547654at2759"/>
<feature type="region of interest" description="Disordered" evidence="1">
    <location>
        <begin position="744"/>
        <end position="776"/>
    </location>
</feature>
<feature type="region of interest" description="Disordered" evidence="1">
    <location>
        <begin position="537"/>
        <end position="568"/>
    </location>
</feature>
<keyword evidence="3" id="KW-1185">Reference proteome</keyword>
<dbReference type="PANTHER" id="PTHR12393">
    <property type="entry name" value="SPHINGOMYELIN PHOSPHODIESTERASE RELATED"/>
    <property type="match status" value="1"/>
</dbReference>
<feature type="region of interest" description="Disordered" evidence="1">
    <location>
        <begin position="322"/>
        <end position="350"/>
    </location>
</feature>
<accession>A0A835WB53</accession>
<evidence type="ECO:0000313" key="3">
    <source>
        <dbReference type="Proteomes" id="UP000613740"/>
    </source>
</evidence>
<dbReference type="AlphaFoldDB" id="A0A835WB53"/>
<dbReference type="GO" id="GO:0005783">
    <property type="term" value="C:endoplasmic reticulum"/>
    <property type="evidence" value="ECO:0007669"/>
    <property type="project" value="TreeGrafter"/>
</dbReference>
<dbReference type="GO" id="GO:0046513">
    <property type="term" value="P:ceramide biosynthetic process"/>
    <property type="evidence" value="ECO:0007669"/>
    <property type="project" value="TreeGrafter"/>
</dbReference>